<keyword evidence="9" id="KW-0812">Transmembrane</keyword>
<dbReference type="PRINTS" id="PR00385">
    <property type="entry name" value="P450"/>
</dbReference>
<dbReference type="GO" id="GO:0005506">
    <property type="term" value="F:iron ion binding"/>
    <property type="evidence" value="ECO:0007669"/>
    <property type="project" value="InterPro"/>
</dbReference>
<keyword evidence="9" id="KW-1133">Transmembrane helix</keyword>
<evidence type="ECO:0000256" key="1">
    <source>
        <dbReference type="ARBA" id="ARBA00010617"/>
    </source>
</evidence>
<dbReference type="PANTHER" id="PTHR24291:SF50">
    <property type="entry name" value="BIFUNCTIONAL ALBAFLAVENONE MONOOXYGENASE_TERPENE SYNTHASE"/>
    <property type="match status" value="1"/>
</dbReference>
<dbReference type="Gene3D" id="1.10.630.10">
    <property type="entry name" value="Cytochrome P450"/>
    <property type="match status" value="1"/>
</dbReference>
<evidence type="ECO:0000313" key="11">
    <source>
        <dbReference type="Proteomes" id="UP000042958"/>
    </source>
</evidence>
<evidence type="ECO:0008006" key="12">
    <source>
        <dbReference type="Google" id="ProtNLM"/>
    </source>
</evidence>
<dbReference type="InterPro" id="IPR002401">
    <property type="entry name" value="Cyt_P450_E_grp-I"/>
</dbReference>
<dbReference type="Pfam" id="PF00067">
    <property type="entry name" value="p450"/>
    <property type="match status" value="1"/>
</dbReference>
<dbReference type="Proteomes" id="UP000042958">
    <property type="component" value="Unassembled WGS sequence"/>
</dbReference>
<evidence type="ECO:0000256" key="9">
    <source>
        <dbReference type="SAM" id="Phobius"/>
    </source>
</evidence>
<gene>
    <name evidence="10" type="ORF">PMG11_10557</name>
</gene>
<dbReference type="EMBL" id="CDHK01000013">
    <property type="protein sequence ID" value="CEJ62043.1"/>
    <property type="molecule type" value="Genomic_DNA"/>
</dbReference>
<sequence>MELTIQAAVLKRILILFLVVLLGRFFYRLIKVRMKVRRFMRNSGLKSPPHSFLLGHLPAFAKLMAKYPRDTAGQIIPILLTNEYPELRAQGLVCMDAWPIANPLLAVFQPDMIAQFCQSPSMPKSDLLHSIFKDFTNCQDLLCSDGDQWKRWRSIFNPGFSSKNILLFIPALIEESQVFKDTLLENMRSDIVFPLITPATKATFDIIGRVVLGARLGVQVSESRLYTALKDQLGWISIPDGPNIFHRQNNPFRRLAIWNNNRILHNEIIPILQRQMLETDRSRSPQTISRLAIEARLKETGHAVDSTSINQVFDEEFLRVALAQVEIFLIAGHDTTSSTLCYAYYCLHGNPDIADRVREEHDRLLGPDPAQAAAVITSDPSVLYRMPYTAAVIKEILRLYPPIASIRSGSRSLHLVHPETGQQFSTEGFTLMSTSQASHRLPQYWPRPNDFLPDRWLVEEDTGVNGRKLAWRPFEQGPRNCIGQELAILELRLMLVMTLRELDIVPAYAANATRLFGEPAYQAVTTNELTNRPKDGMPVRVRRRVPSTDRVA</sequence>
<dbReference type="GO" id="GO:0016705">
    <property type="term" value="F:oxidoreductase activity, acting on paired donors, with incorporation or reduction of molecular oxygen"/>
    <property type="evidence" value="ECO:0007669"/>
    <property type="project" value="InterPro"/>
</dbReference>
<comment type="cofactor">
    <cofactor evidence="7">
        <name>heme</name>
        <dbReference type="ChEBI" id="CHEBI:30413"/>
    </cofactor>
</comment>
<dbReference type="STRING" id="104259.A0A0F7TZM0"/>
<dbReference type="PRINTS" id="PR00463">
    <property type="entry name" value="EP450I"/>
</dbReference>
<evidence type="ECO:0000256" key="3">
    <source>
        <dbReference type="ARBA" id="ARBA00022723"/>
    </source>
</evidence>
<dbReference type="InterPro" id="IPR036396">
    <property type="entry name" value="Cyt_P450_sf"/>
</dbReference>
<feature type="transmembrane region" description="Helical" evidence="9">
    <location>
        <begin position="12"/>
        <end position="30"/>
    </location>
</feature>
<protein>
    <recommendedName>
        <fullName evidence="12">Cytochrome P450</fullName>
    </recommendedName>
</protein>
<keyword evidence="6" id="KW-0503">Monooxygenase</keyword>
<keyword evidence="3 7" id="KW-0479">Metal-binding</keyword>
<dbReference type="InterPro" id="IPR050196">
    <property type="entry name" value="Cytochrome_P450_Monoox"/>
</dbReference>
<reference evidence="11" key="1">
    <citation type="journal article" date="2015" name="Genome Announc.">
        <title>Draft genome sequence of the fungus Penicillium brasilianum MG11.</title>
        <authorList>
            <person name="Horn F."/>
            <person name="Linde J."/>
            <person name="Mattern D.J."/>
            <person name="Walther G."/>
            <person name="Guthke R."/>
            <person name="Brakhage A.A."/>
            <person name="Valiante V."/>
        </authorList>
    </citation>
    <scope>NUCLEOTIDE SEQUENCE [LARGE SCALE GENOMIC DNA]</scope>
    <source>
        <strain evidence="11">MG11</strain>
    </source>
</reference>
<proteinExistence type="inferred from homology"/>
<keyword evidence="9" id="KW-0472">Membrane</keyword>
<feature type="binding site" description="axial binding residue" evidence="7">
    <location>
        <position position="481"/>
    </location>
    <ligand>
        <name>heme</name>
        <dbReference type="ChEBI" id="CHEBI:30413"/>
    </ligand>
    <ligandPart>
        <name>Fe</name>
        <dbReference type="ChEBI" id="CHEBI:18248"/>
    </ligandPart>
</feature>
<organism evidence="10 11">
    <name type="scientific">Penicillium brasilianum</name>
    <dbReference type="NCBI Taxonomy" id="104259"/>
    <lineage>
        <taxon>Eukaryota</taxon>
        <taxon>Fungi</taxon>
        <taxon>Dikarya</taxon>
        <taxon>Ascomycota</taxon>
        <taxon>Pezizomycotina</taxon>
        <taxon>Eurotiomycetes</taxon>
        <taxon>Eurotiomycetidae</taxon>
        <taxon>Eurotiales</taxon>
        <taxon>Aspergillaceae</taxon>
        <taxon>Penicillium</taxon>
    </lineage>
</organism>
<keyword evidence="4" id="KW-0560">Oxidoreductase</keyword>
<dbReference type="PANTHER" id="PTHR24291">
    <property type="entry name" value="CYTOCHROME P450 FAMILY 4"/>
    <property type="match status" value="1"/>
</dbReference>
<feature type="region of interest" description="Disordered" evidence="8">
    <location>
        <begin position="531"/>
        <end position="552"/>
    </location>
</feature>
<dbReference type="OrthoDB" id="10029320at2759"/>
<dbReference type="AlphaFoldDB" id="A0A0F7TZM0"/>
<dbReference type="InterPro" id="IPR001128">
    <property type="entry name" value="Cyt_P450"/>
</dbReference>
<keyword evidence="2 7" id="KW-0349">Heme</keyword>
<evidence type="ECO:0000256" key="5">
    <source>
        <dbReference type="ARBA" id="ARBA00023004"/>
    </source>
</evidence>
<evidence type="ECO:0000256" key="8">
    <source>
        <dbReference type="SAM" id="MobiDB-lite"/>
    </source>
</evidence>
<dbReference type="GO" id="GO:0043386">
    <property type="term" value="P:mycotoxin biosynthetic process"/>
    <property type="evidence" value="ECO:0007669"/>
    <property type="project" value="UniProtKB-ARBA"/>
</dbReference>
<evidence type="ECO:0000256" key="2">
    <source>
        <dbReference type="ARBA" id="ARBA00022617"/>
    </source>
</evidence>
<dbReference type="GO" id="GO:0020037">
    <property type="term" value="F:heme binding"/>
    <property type="evidence" value="ECO:0007669"/>
    <property type="project" value="InterPro"/>
</dbReference>
<name>A0A0F7TZM0_PENBI</name>
<evidence type="ECO:0000256" key="6">
    <source>
        <dbReference type="ARBA" id="ARBA00023033"/>
    </source>
</evidence>
<comment type="similarity">
    <text evidence="1">Belongs to the cytochrome P450 family.</text>
</comment>
<evidence type="ECO:0000256" key="4">
    <source>
        <dbReference type="ARBA" id="ARBA00023002"/>
    </source>
</evidence>
<keyword evidence="11" id="KW-1185">Reference proteome</keyword>
<keyword evidence="5 7" id="KW-0408">Iron</keyword>
<dbReference type="SUPFAM" id="SSF48264">
    <property type="entry name" value="Cytochrome P450"/>
    <property type="match status" value="1"/>
</dbReference>
<dbReference type="GO" id="GO:0004497">
    <property type="term" value="F:monooxygenase activity"/>
    <property type="evidence" value="ECO:0007669"/>
    <property type="project" value="UniProtKB-KW"/>
</dbReference>
<evidence type="ECO:0000313" key="10">
    <source>
        <dbReference type="EMBL" id="CEJ62043.1"/>
    </source>
</evidence>
<accession>A0A0F7TZM0</accession>
<evidence type="ECO:0000256" key="7">
    <source>
        <dbReference type="PIRSR" id="PIRSR602401-1"/>
    </source>
</evidence>